<dbReference type="AlphaFoldDB" id="M0DWD6"/>
<feature type="region of interest" description="Disordered" evidence="1">
    <location>
        <begin position="72"/>
        <end position="92"/>
    </location>
</feature>
<dbReference type="PROSITE" id="PS51257">
    <property type="entry name" value="PROKAR_LIPOPROTEIN"/>
    <property type="match status" value="1"/>
</dbReference>
<evidence type="ECO:0000313" key="3">
    <source>
        <dbReference type="Proteomes" id="UP000011523"/>
    </source>
</evidence>
<evidence type="ECO:0000256" key="1">
    <source>
        <dbReference type="SAM" id="MobiDB-lite"/>
    </source>
</evidence>
<keyword evidence="3" id="KW-1185">Reference proteome</keyword>
<accession>M0DWD6</accession>
<sequence length="102" mass="10038">MLSRRALLASGVGGVTGTAGCAAFSSDPDDDASDADAAEAAAADAADGDADAARIGFVGDLMLGRSVAERSAPYDTEVDGTDGNPADGKLVDGRLRIPLDGP</sequence>
<dbReference type="PATRIC" id="fig|1227485.3.peg.1034"/>
<reference evidence="2 3" key="1">
    <citation type="journal article" date="2014" name="PLoS Genet.">
        <title>Phylogenetically driven sequencing of extremely halophilic archaea reveals strategies for static and dynamic osmo-response.</title>
        <authorList>
            <person name="Becker E.A."/>
            <person name="Seitzer P.M."/>
            <person name="Tritt A."/>
            <person name="Larsen D."/>
            <person name="Krusor M."/>
            <person name="Yao A.I."/>
            <person name="Wu D."/>
            <person name="Madern D."/>
            <person name="Eisen J.A."/>
            <person name="Darling A.E."/>
            <person name="Facciotti M.T."/>
        </authorList>
    </citation>
    <scope>NUCLEOTIDE SEQUENCE [LARGE SCALE GENOMIC DNA]</scope>
    <source>
        <strain evidence="2 3">DSM 14210</strain>
    </source>
</reference>
<dbReference type="RefSeq" id="WP_006628770.1">
    <property type="nucleotide sequence ID" value="NZ_AOJD01000030.1"/>
</dbReference>
<protein>
    <submittedName>
        <fullName evidence="2">Poly-gamma-glutamate synthesis protein (Capsule biosynthesis protein)</fullName>
    </submittedName>
</protein>
<name>M0DWD6_9EURY</name>
<comment type="caution">
    <text evidence="2">The sequence shown here is derived from an EMBL/GenBank/DDBJ whole genome shotgun (WGS) entry which is preliminary data.</text>
</comment>
<proteinExistence type="predicted"/>
<dbReference type="EMBL" id="AOJD01000030">
    <property type="protein sequence ID" value="ELZ39128.1"/>
    <property type="molecule type" value="Genomic_DNA"/>
</dbReference>
<gene>
    <name evidence="2" type="ORF">C472_05396</name>
</gene>
<organism evidence="2 3">
    <name type="scientific">Halorubrum tebenquichense DSM 14210</name>
    <dbReference type="NCBI Taxonomy" id="1227485"/>
    <lineage>
        <taxon>Archaea</taxon>
        <taxon>Methanobacteriati</taxon>
        <taxon>Methanobacteriota</taxon>
        <taxon>Stenosarchaea group</taxon>
        <taxon>Halobacteria</taxon>
        <taxon>Halobacteriales</taxon>
        <taxon>Haloferacaceae</taxon>
        <taxon>Halorubrum</taxon>
    </lineage>
</organism>
<dbReference type="OrthoDB" id="199819at2157"/>
<dbReference type="Proteomes" id="UP000011523">
    <property type="component" value="Unassembled WGS sequence"/>
</dbReference>
<evidence type="ECO:0000313" key="2">
    <source>
        <dbReference type="EMBL" id="ELZ39128.1"/>
    </source>
</evidence>